<evidence type="ECO:0000313" key="4">
    <source>
        <dbReference type="EMBL" id="KAK3255307.1"/>
    </source>
</evidence>
<dbReference type="Proteomes" id="UP001190700">
    <property type="component" value="Unassembled WGS sequence"/>
</dbReference>
<dbReference type="Pfam" id="PF13812">
    <property type="entry name" value="PPR_3"/>
    <property type="match status" value="1"/>
</dbReference>
<evidence type="ECO:0000256" key="2">
    <source>
        <dbReference type="ARBA" id="ARBA00022737"/>
    </source>
</evidence>
<dbReference type="InterPro" id="IPR002885">
    <property type="entry name" value="PPR_rpt"/>
</dbReference>
<dbReference type="EMBL" id="LGRX02022751">
    <property type="protein sequence ID" value="KAK3255307.1"/>
    <property type="molecule type" value="Genomic_DNA"/>
</dbReference>
<comment type="similarity">
    <text evidence="1">Belongs to the PPR family. P subfamily.</text>
</comment>
<dbReference type="Gene3D" id="1.25.40.10">
    <property type="entry name" value="Tetratricopeptide repeat domain"/>
    <property type="match status" value="1"/>
</dbReference>
<keyword evidence="2" id="KW-0677">Repeat</keyword>
<dbReference type="InterPro" id="IPR011990">
    <property type="entry name" value="TPR-like_helical_dom_sf"/>
</dbReference>
<protein>
    <recommendedName>
        <fullName evidence="6">Pentatricopeptide repeat-containing protein</fullName>
    </recommendedName>
</protein>
<evidence type="ECO:0000256" key="1">
    <source>
        <dbReference type="ARBA" id="ARBA00007626"/>
    </source>
</evidence>
<feature type="repeat" description="PPR" evidence="3">
    <location>
        <begin position="44"/>
        <end position="80"/>
    </location>
</feature>
<comment type="caution">
    <text evidence="4">The sequence shown here is derived from an EMBL/GenBank/DDBJ whole genome shotgun (WGS) entry which is preliminary data.</text>
</comment>
<dbReference type="PANTHER" id="PTHR47447">
    <property type="entry name" value="OS03G0856100 PROTEIN"/>
    <property type="match status" value="1"/>
</dbReference>
<dbReference type="Pfam" id="PF13041">
    <property type="entry name" value="PPR_2"/>
    <property type="match status" value="1"/>
</dbReference>
<dbReference type="PROSITE" id="PS51375">
    <property type="entry name" value="PPR"/>
    <property type="match status" value="2"/>
</dbReference>
<organism evidence="4 5">
    <name type="scientific">Cymbomonas tetramitiformis</name>
    <dbReference type="NCBI Taxonomy" id="36881"/>
    <lineage>
        <taxon>Eukaryota</taxon>
        <taxon>Viridiplantae</taxon>
        <taxon>Chlorophyta</taxon>
        <taxon>Pyramimonadophyceae</taxon>
        <taxon>Pyramimonadales</taxon>
        <taxon>Pyramimonadaceae</taxon>
        <taxon>Cymbomonas</taxon>
    </lineage>
</organism>
<keyword evidence="5" id="KW-1185">Reference proteome</keyword>
<gene>
    <name evidence="4" type="ORF">CYMTET_35504</name>
</gene>
<reference evidence="4 5" key="1">
    <citation type="journal article" date="2015" name="Genome Biol. Evol.">
        <title>Comparative Genomics of a Bacterivorous Green Alga Reveals Evolutionary Causalities and Consequences of Phago-Mixotrophic Mode of Nutrition.</title>
        <authorList>
            <person name="Burns J.A."/>
            <person name="Paasch A."/>
            <person name="Narechania A."/>
            <person name="Kim E."/>
        </authorList>
    </citation>
    <scope>NUCLEOTIDE SEQUENCE [LARGE SCALE GENOMIC DNA]</scope>
    <source>
        <strain evidence="4 5">PLY_AMNH</strain>
    </source>
</reference>
<sequence>METRGVSRDRTTFNSVMNACGRAGQTDHTVALYKEMKKKGFMPDVFTFTALATACARGVGLRVSDVVAVEEEMAQREVQPNVHTYTAFIQAYRAVGEWRTAIRVQPSPPLP</sequence>
<feature type="repeat" description="PPR" evidence="3">
    <location>
        <begin position="9"/>
        <end position="43"/>
    </location>
</feature>
<dbReference type="NCBIfam" id="TIGR00756">
    <property type="entry name" value="PPR"/>
    <property type="match status" value="1"/>
</dbReference>
<evidence type="ECO:0008006" key="6">
    <source>
        <dbReference type="Google" id="ProtNLM"/>
    </source>
</evidence>
<proteinExistence type="inferred from homology"/>
<name>A0AAE0F903_9CHLO</name>
<dbReference type="AlphaFoldDB" id="A0AAE0F903"/>
<dbReference type="PANTHER" id="PTHR47447:SF17">
    <property type="entry name" value="OS12G0638900 PROTEIN"/>
    <property type="match status" value="1"/>
</dbReference>
<accession>A0AAE0F903</accession>
<evidence type="ECO:0000256" key="3">
    <source>
        <dbReference type="PROSITE-ProRule" id="PRU00708"/>
    </source>
</evidence>
<evidence type="ECO:0000313" key="5">
    <source>
        <dbReference type="Proteomes" id="UP001190700"/>
    </source>
</evidence>